<sequence length="80" mass="8672">MNSQKTLFAILGGVALSAGIGILLTSYRDSSKRKEIFDKARDYTDTAKETIKDSAAGVKKELKKMGEDAERMVNEGGNTT</sequence>
<protein>
    <recommendedName>
        <fullName evidence="4">YtxH domain-containing protein</fullName>
    </recommendedName>
</protein>
<evidence type="ECO:0000313" key="2">
    <source>
        <dbReference type="EMBL" id="PAU94786.1"/>
    </source>
</evidence>
<keyword evidence="1" id="KW-0812">Transmembrane</keyword>
<accession>A0A2A2GAL1</accession>
<reference evidence="2 3" key="1">
    <citation type="submission" date="2017-08" db="EMBL/GenBank/DDBJ databases">
        <title>Aliifodinibius alkalisoli sp. nov., isolated from saline alkaline soil.</title>
        <authorList>
            <person name="Liu D."/>
            <person name="Zhang G."/>
        </authorList>
    </citation>
    <scope>NUCLEOTIDE SEQUENCE [LARGE SCALE GENOMIC DNA]</scope>
    <source>
        <strain evidence="2 3">WN023</strain>
    </source>
</reference>
<dbReference type="AlphaFoldDB" id="A0A2A2GAL1"/>
<organism evidence="2 3">
    <name type="scientific">Fodinibius salipaludis</name>
    <dbReference type="NCBI Taxonomy" id="2032627"/>
    <lineage>
        <taxon>Bacteria</taxon>
        <taxon>Pseudomonadati</taxon>
        <taxon>Balneolota</taxon>
        <taxon>Balneolia</taxon>
        <taxon>Balneolales</taxon>
        <taxon>Balneolaceae</taxon>
        <taxon>Fodinibius</taxon>
    </lineage>
</organism>
<dbReference type="Proteomes" id="UP000218831">
    <property type="component" value="Unassembled WGS sequence"/>
</dbReference>
<evidence type="ECO:0000256" key="1">
    <source>
        <dbReference type="SAM" id="Phobius"/>
    </source>
</evidence>
<evidence type="ECO:0000313" key="3">
    <source>
        <dbReference type="Proteomes" id="UP000218831"/>
    </source>
</evidence>
<keyword evidence="1" id="KW-0472">Membrane</keyword>
<dbReference type="EMBL" id="NSKE01000003">
    <property type="protein sequence ID" value="PAU94786.1"/>
    <property type="molecule type" value="Genomic_DNA"/>
</dbReference>
<feature type="transmembrane region" description="Helical" evidence="1">
    <location>
        <begin position="6"/>
        <end position="27"/>
    </location>
</feature>
<comment type="caution">
    <text evidence="2">The sequence shown here is derived from an EMBL/GenBank/DDBJ whole genome shotgun (WGS) entry which is preliminary data.</text>
</comment>
<name>A0A2A2GAL1_9BACT</name>
<keyword evidence="3" id="KW-1185">Reference proteome</keyword>
<keyword evidence="1" id="KW-1133">Transmembrane helix</keyword>
<gene>
    <name evidence="2" type="ORF">CK503_04740</name>
</gene>
<dbReference type="OrthoDB" id="676025at2"/>
<evidence type="ECO:0008006" key="4">
    <source>
        <dbReference type="Google" id="ProtNLM"/>
    </source>
</evidence>
<dbReference type="RefSeq" id="WP_095605652.1">
    <property type="nucleotide sequence ID" value="NZ_NSKE01000003.1"/>
</dbReference>
<proteinExistence type="predicted"/>